<keyword evidence="5" id="KW-0378">Hydrolase</keyword>
<sequence>MSQLEKLLEQFINTPFPKWSEVLTLLKRLGYKKLEGDGSRIKFVNLEKKIIIELHRPHPQNTIKTYIKKDIIKKLKEQGVIK</sequence>
<protein>
    <submittedName>
        <fullName evidence="8">HicA-like toxin of HicAB toxin-antitoxin system</fullName>
    </submittedName>
</protein>
<proteinExistence type="inferred from homology"/>
<keyword evidence="2" id="KW-1277">Toxin-antitoxin system</keyword>
<keyword evidence="6" id="KW-0694">RNA-binding</keyword>
<dbReference type="EMBL" id="PTIY01000002">
    <property type="protein sequence ID" value="PPK73295.1"/>
    <property type="molecule type" value="Genomic_DNA"/>
</dbReference>
<reference evidence="8 9" key="1">
    <citation type="submission" date="2018-02" db="EMBL/GenBank/DDBJ databases">
        <title>Subsurface microbial communities from deep shales in Ohio and West Virginia, USA.</title>
        <authorList>
            <person name="Wrighton K."/>
        </authorList>
    </citation>
    <scope>NUCLEOTIDE SEQUENCE [LARGE SCALE GENOMIC DNA]</scope>
    <source>
        <strain evidence="8 9">OWC-G53F</strain>
    </source>
</reference>
<evidence type="ECO:0000256" key="3">
    <source>
        <dbReference type="ARBA" id="ARBA00022722"/>
    </source>
</evidence>
<evidence type="ECO:0000256" key="5">
    <source>
        <dbReference type="ARBA" id="ARBA00022801"/>
    </source>
</evidence>
<gene>
    <name evidence="8" type="ORF">B0F88_102275</name>
</gene>
<dbReference type="Pfam" id="PF07927">
    <property type="entry name" value="HicA_toxin"/>
    <property type="match status" value="1"/>
</dbReference>
<evidence type="ECO:0000256" key="1">
    <source>
        <dbReference type="ARBA" id="ARBA00006620"/>
    </source>
</evidence>
<dbReference type="InterPro" id="IPR038570">
    <property type="entry name" value="HicA_sf"/>
</dbReference>
<keyword evidence="4" id="KW-0255">Endonuclease</keyword>
<accession>A0A2S6H736</accession>
<keyword evidence="9" id="KW-1185">Reference proteome</keyword>
<dbReference type="GO" id="GO:0003729">
    <property type="term" value="F:mRNA binding"/>
    <property type="evidence" value="ECO:0007669"/>
    <property type="project" value="InterPro"/>
</dbReference>
<comment type="caution">
    <text evidence="8">The sequence shown here is derived from an EMBL/GenBank/DDBJ whole genome shotgun (WGS) entry which is preliminary data.</text>
</comment>
<evidence type="ECO:0000256" key="4">
    <source>
        <dbReference type="ARBA" id="ARBA00022759"/>
    </source>
</evidence>
<dbReference type="InterPro" id="IPR012933">
    <property type="entry name" value="HicA_mRNA_interferase"/>
</dbReference>
<keyword evidence="7" id="KW-0346">Stress response</keyword>
<dbReference type="AlphaFoldDB" id="A0A2S6H736"/>
<dbReference type="GO" id="GO:0004519">
    <property type="term" value="F:endonuclease activity"/>
    <property type="evidence" value="ECO:0007669"/>
    <property type="project" value="UniProtKB-KW"/>
</dbReference>
<evidence type="ECO:0000256" key="2">
    <source>
        <dbReference type="ARBA" id="ARBA00022649"/>
    </source>
</evidence>
<evidence type="ECO:0000313" key="8">
    <source>
        <dbReference type="EMBL" id="PPK73295.1"/>
    </source>
</evidence>
<evidence type="ECO:0000313" key="9">
    <source>
        <dbReference type="Proteomes" id="UP000238071"/>
    </source>
</evidence>
<evidence type="ECO:0000256" key="6">
    <source>
        <dbReference type="ARBA" id="ARBA00022884"/>
    </source>
</evidence>
<dbReference type="SUPFAM" id="SSF54786">
    <property type="entry name" value="YcfA/nrd intein domain"/>
    <property type="match status" value="1"/>
</dbReference>
<keyword evidence="3" id="KW-0540">Nuclease</keyword>
<comment type="similarity">
    <text evidence="1">Belongs to the HicA mRNA interferase family.</text>
</comment>
<dbReference type="GO" id="GO:0016787">
    <property type="term" value="F:hydrolase activity"/>
    <property type="evidence" value="ECO:0007669"/>
    <property type="project" value="UniProtKB-KW"/>
</dbReference>
<dbReference type="Proteomes" id="UP000238071">
    <property type="component" value="Unassembled WGS sequence"/>
</dbReference>
<evidence type="ECO:0000256" key="7">
    <source>
        <dbReference type="ARBA" id="ARBA00023016"/>
    </source>
</evidence>
<dbReference type="Gene3D" id="3.30.920.30">
    <property type="entry name" value="Hypothetical protein"/>
    <property type="match status" value="1"/>
</dbReference>
<name>A0A2S6H736_9GAMM</name>
<organism evidence="8 9">
    <name type="scientific">Methylobacter tundripaludum</name>
    <dbReference type="NCBI Taxonomy" id="173365"/>
    <lineage>
        <taxon>Bacteria</taxon>
        <taxon>Pseudomonadati</taxon>
        <taxon>Pseudomonadota</taxon>
        <taxon>Gammaproteobacteria</taxon>
        <taxon>Methylococcales</taxon>
        <taxon>Methylococcaceae</taxon>
        <taxon>Methylobacter</taxon>
    </lineage>
</organism>
<dbReference type="RefSeq" id="WP_104422549.1">
    <property type="nucleotide sequence ID" value="NZ_PTIY01000002.1"/>
</dbReference>
<dbReference type="OrthoDB" id="73001at2"/>